<organism evidence="12 13">
    <name type="scientific">Kluyveromyces marxianus</name>
    <name type="common">Yeast</name>
    <name type="synonym">Candida kefyr</name>
    <dbReference type="NCBI Taxonomy" id="4911"/>
    <lineage>
        <taxon>Eukaryota</taxon>
        <taxon>Fungi</taxon>
        <taxon>Dikarya</taxon>
        <taxon>Ascomycota</taxon>
        <taxon>Saccharomycotina</taxon>
        <taxon>Saccharomycetes</taxon>
        <taxon>Saccharomycetales</taxon>
        <taxon>Saccharomycetaceae</taxon>
        <taxon>Kluyveromyces</taxon>
    </lineage>
</organism>
<evidence type="ECO:0000256" key="9">
    <source>
        <dbReference type="SAM" id="Coils"/>
    </source>
</evidence>
<evidence type="ECO:0000256" key="4">
    <source>
        <dbReference type="ARBA" id="ARBA00022692"/>
    </source>
</evidence>
<evidence type="ECO:0000256" key="5">
    <source>
        <dbReference type="ARBA" id="ARBA00022927"/>
    </source>
</evidence>
<gene>
    <name evidence="12" type="primary">UFE1</name>
    <name evidence="12" type="ORF">FIM1_430</name>
</gene>
<evidence type="ECO:0000259" key="11">
    <source>
        <dbReference type="PROSITE" id="PS50192"/>
    </source>
</evidence>
<evidence type="ECO:0000256" key="2">
    <source>
        <dbReference type="ARBA" id="ARBA00009063"/>
    </source>
</evidence>
<dbReference type="PANTHER" id="PTHR15959:SF0">
    <property type="entry name" value="SYNTAXIN-18"/>
    <property type="match status" value="1"/>
</dbReference>
<evidence type="ECO:0000313" key="12">
    <source>
        <dbReference type="EMBL" id="QGN13784.1"/>
    </source>
</evidence>
<evidence type="ECO:0000256" key="8">
    <source>
        <dbReference type="ARBA" id="ARBA00023136"/>
    </source>
</evidence>
<comment type="subcellular location">
    <subcellularLocation>
        <location evidence="1">Membrane</location>
        <topology evidence="1">Single-pass type IV membrane protein</topology>
    </subcellularLocation>
</comment>
<evidence type="ECO:0000256" key="3">
    <source>
        <dbReference type="ARBA" id="ARBA00022448"/>
    </source>
</evidence>
<protein>
    <submittedName>
        <fullName evidence="12">Syntaxin UFE1</fullName>
    </submittedName>
</protein>
<reference evidence="12 13" key="1">
    <citation type="submission" date="2016-03" db="EMBL/GenBank/DDBJ databases">
        <title>How can Kluyveromyces marxianus grow so fast - potential evolutionary course in Saccharomyces Complex revealed by comparative genomics.</title>
        <authorList>
            <person name="Mo W."/>
            <person name="Lu W."/>
            <person name="Yang X."/>
            <person name="Qi J."/>
            <person name="Lv H."/>
        </authorList>
    </citation>
    <scope>NUCLEOTIDE SEQUENCE [LARGE SCALE GENOMIC DNA]</scope>
    <source>
        <strain evidence="12 13">FIM1</strain>
    </source>
</reference>
<feature type="transmembrane region" description="Helical" evidence="10">
    <location>
        <begin position="307"/>
        <end position="328"/>
    </location>
</feature>
<comment type="similarity">
    <text evidence="2">Belongs to the syntaxin family.</text>
</comment>
<evidence type="ECO:0000256" key="1">
    <source>
        <dbReference type="ARBA" id="ARBA00004211"/>
    </source>
</evidence>
<dbReference type="PANTHER" id="PTHR15959">
    <property type="entry name" value="SYNTAXIN-18"/>
    <property type="match status" value="1"/>
</dbReference>
<accession>A0ABX6ESB6</accession>
<keyword evidence="13" id="KW-1185">Reference proteome</keyword>
<evidence type="ECO:0000256" key="10">
    <source>
        <dbReference type="SAM" id="Phobius"/>
    </source>
</evidence>
<keyword evidence="5" id="KW-0653">Protein transport</keyword>
<dbReference type="PROSITE" id="PS50192">
    <property type="entry name" value="T_SNARE"/>
    <property type="match status" value="1"/>
</dbReference>
<keyword evidence="3" id="KW-0813">Transport</keyword>
<evidence type="ECO:0000313" key="13">
    <source>
        <dbReference type="Proteomes" id="UP000422736"/>
    </source>
</evidence>
<dbReference type="InterPro" id="IPR019529">
    <property type="entry name" value="Syntaxin-18_N"/>
</dbReference>
<feature type="coiled-coil region" evidence="9">
    <location>
        <begin position="205"/>
        <end position="254"/>
    </location>
</feature>
<sequence length="329" mass="38976">MSDRTALFRKYVQVIEEAQGLDESAISERELRVREDRDEVLAKYSVKDTFVKESKELMKHILEFQMIVRQLTSKYESETEMSDQEKDDFDTESKLQLQQYFEKFKQLEGYERQRQEMMKEKLKKWSSNVPFFSRSVDDLESFHQANNQFRDGLLQCLNMWLMQVSDRLSTIQQTRLSRQRHLYAIDFNAQLHLPQEIHVSQSPVITTTQEEIKQYEETMSKLSQEQLQILATEHEEILNMKNEELRKAEQLRKTAVDIASLQSELATHLQVQTQNINTLLDNQIEVEIEMQKGNKQLKQANKKGDKLANMVMWFAIICGLLLLFFDYIN</sequence>
<keyword evidence="4 10" id="KW-0812">Transmembrane</keyword>
<evidence type="ECO:0000256" key="6">
    <source>
        <dbReference type="ARBA" id="ARBA00022989"/>
    </source>
</evidence>
<dbReference type="CDD" id="cd15850">
    <property type="entry name" value="SNARE_syntaxin18"/>
    <property type="match status" value="1"/>
</dbReference>
<dbReference type="InterPro" id="IPR000727">
    <property type="entry name" value="T_SNARE_dom"/>
</dbReference>
<evidence type="ECO:0000256" key="7">
    <source>
        <dbReference type="ARBA" id="ARBA00023054"/>
    </source>
</evidence>
<dbReference type="Proteomes" id="UP000422736">
    <property type="component" value="Chromosome 1"/>
</dbReference>
<feature type="domain" description="T-SNARE coiled-coil homology" evidence="11">
    <location>
        <begin position="238"/>
        <end position="300"/>
    </location>
</feature>
<name>A0ABX6ESB6_KLUMA</name>
<dbReference type="Pfam" id="PF10496">
    <property type="entry name" value="Syntaxin-18_N"/>
    <property type="match status" value="1"/>
</dbReference>
<keyword evidence="6 10" id="KW-1133">Transmembrane helix</keyword>
<dbReference type="Gene3D" id="1.20.5.110">
    <property type="match status" value="1"/>
</dbReference>
<keyword evidence="7 9" id="KW-0175">Coiled coil</keyword>
<dbReference type="EMBL" id="CP015054">
    <property type="protein sequence ID" value="QGN13784.1"/>
    <property type="molecule type" value="Genomic_DNA"/>
</dbReference>
<keyword evidence="8 10" id="KW-0472">Membrane</keyword>
<proteinExistence type="inferred from homology"/>